<dbReference type="InterPro" id="IPR006201">
    <property type="entry name" value="Neur_channel"/>
</dbReference>
<sequence>MVPSTTVWYPEIYFLNPADKMVPVGKKYFKARVYDMGGVSRIVGSIIKTTCDVDITYFPFDEQTCEIDFYTFGHSSNEIFFRISETDIDLTYFRKNAQWEVTESRLKPHDKVKFNGTITAVIGLKRYPEYFIVNILIPVLFLCLLNPFVFLLPPESGERISYTVTIFLSLAVFMTLINDNMPKSSRPMSRLSIFLVIMIGFSTALCILAIVNTKLYFRDKAIPVSSWMKKTMDILKFKWCSKLSGRCRSKVTHKNDTDKSGDSQEHKDVMEPFPEKTTWKKFATEIDIVAFCYTLFFLALTCTIFIITGLI</sequence>
<dbReference type="Proteomes" id="UP001186944">
    <property type="component" value="Unassembled WGS sequence"/>
</dbReference>
<comment type="subcellular location">
    <subcellularLocation>
        <location evidence="1">Membrane</location>
        <topology evidence="1">Multi-pass membrane protein</topology>
    </subcellularLocation>
</comment>
<dbReference type="InterPro" id="IPR006029">
    <property type="entry name" value="Neurotrans-gated_channel_TM"/>
</dbReference>
<evidence type="ECO:0000256" key="2">
    <source>
        <dbReference type="ARBA" id="ARBA00022692"/>
    </source>
</evidence>
<gene>
    <name evidence="8" type="ORF">FSP39_017816</name>
</gene>
<keyword evidence="5" id="KW-0407">Ion channel</keyword>
<dbReference type="PROSITE" id="PS00236">
    <property type="entry name" value="NEUROTR_ION_CHANNEL"/>
    <property type="match status" value="1"/>
</dbReference>
<name>A0AA89C7Z4_PINIB</name>
<dbReference type="PANTHER" id="PTHR18945">
    <property type="entry name" value="NEUROTRANSMITTER GATED ION CHANNEL"/>
    <property type="match status" value="1"/>
</dbReference>
<comment type="caution">
    <text evidence="8">The sequence shown here is derived from an EMBL/GenBank/DDBJ whole genome shotgun (WGS) entry which is preliminary data.</text>
</comment>
<evidence type="ECO:0000313" key="8">
    <source>
        <dbReference type="EMBL" id="KAK3103248.1"/>
    </source>
</evidence>
<dbReference type="InterPro" id="IPR018000">
    <property type="entry name" value="Neurotransmitter_ion_chnl_CS"/>
</dbReference>
<organism evidence="8 9">
    <name type="scientific">Pinctada imbricata</name>
    <name type="common">Atlantic pearl-oyster</name>
    <name type="synonym">Pinctada martensii</name>
    <dbReference type="NCBI Taxonomy" id="66713"/>
    <lineage>
        <taxon>Eukaryota</taxon>
        <taxon>Metazoa</taxon>
        <taxon>Spiralia</taxon>
        <taxon>Lophotrochozoa</taxon>
        <taxon>Mollusca</taxon>
        <taxon>Bivalvia</taxon>
        <taxon>Autobranchia</taxon>
        <taxon>Pteriomorphia</taxon>
        <taxon>Pterioida</taxon>
        <taxon>Pterioidea</taxon>
        <taxon>Pteriidae</taxon>
        <taxon>Pinctada</taxon>
    </lineage>
</organism>
<dbReference type="GO" id="GO:0005230">
    <property type="term" value="F:extracellular ligand-gated monoatomic ion channel activity"/>
    <property type="evidence" value="ECO:0007669"/>
    <property type="project" value="InterPro"/>
</dbReference>
<comment type="similarity">
    <text evidence="5">Belongs to the ligand-gated ion channel (TC 1.A.9) family.</text>
</comment>
<feature type="transmembrane region" description="Helical" evidence="5">
    <location>
        <begin position="288"/>
        <end position="310"/>
    </location>
</feature>
<evidence type="ECO:0000259" key="7">
    <source>
        <dbReference type="Pfam" id="PF02932"/>
    </source>
</evidence>
<evidence type="ECO:0000259" key="6">
    <source>
        <dbReference type="Pfam" id="PF02931"/>
    </source>
</evidence>
<evidence type="ECO:0000256" key="3">
    <source>
        <dbReference type="ARBA" id="ARBA00022989"/>
    </source>
</evidence>
<dbReference type="Gene3D" id="2.70.170.10">
    <property type="entry name" value="Neurotransmitter-gated ion-channel ligand-binding domain"/>
    <property type="match status" value="1"/>
</dbReference>
<keyword evidence="2 5" id="KW-0812">Transmembrane</keyword>
<keyword evidence="3 5" id="KW-1133">Transmembrane helix</keyword>
<dbReference type="EMBL" id="VSWD01000005">
    <property type="protein sequence ID" value="KAK3103248.1"/>
    <property type="molecule type" value="Genomic_DNA"/>
</dbReference>
<feature type="domain" description="Neurotransmitter-gated ion-channel transmembrane" evidence="7">
    <location>
        <begin position="135"/>
        <end position="268"/>
    </location>
</feature>
<dbReference type="GO" id="GO:0016020">
    <property type="term" value="C:membrane"/>
    <property type="evidence" value="ECO:0007669"/>
    <property type="project" value="UniProtKB-SubCell"/>
</dbReference>
<feature type="transmembrane region" description="Helical" evidence="5">
    <location>
        <begin position="191"/>
        <end position="211"/>
    </location>
</feature>
<dbReference type="InterPro" id="IPR036719">
    <property type="entry name" value="Neuro-gated_channel_TM_sf"/>
</dbReference>
<dbReference type="SUPFAM" id="SSF63712">
    <property type="entry name" value="Nicotinic receptor ligand binding domain-like"/>
    <property type="match status" value="1"/>
</dbReference>
<dbReference type="CDD" id="cd19051">
    <property type="entry name" value="LGIC_TM_cation"/>
    <property type="match status" value="1"/>
</dbReference>
<keyword evidence="4 5" id="KW-0472">Membrane</keyword>
<proteinExistence type="inferred from homology"/>
<feature type="transmembrane region" description="Helical" evidence="5">
    <location>
        <begin position="131"/>
        <end position="153"/>
    </location>
</feature>
<dbReference type="Pfam" id="PF02931">
    <property type="entry name" value="Neur_chan_LBD"/>
    <property type="match status" value="1"/>
</dbReference>
<dbReference type="InterPro" id="IPR036734">
    <property type="entry name" value="Neur_chan_lig-bd_sf"/>
</dbReference>
<dbReference type="Gene3D" id="1.20.58.390">
    <property type="entry name" value="Neurotransmitter-gated ion-channel transmembrane domain"/>
    <property type="match status" value="1"/>
</dbReference>
<accession>A0AA89C7Z4</accession>
<dbReference type="Pfam" id="PF02932">
    <property type="entry name" value="Neur_chan_memb"/>
    <property type="match status" value="1"/>
</dbReference>
<dbReference type="PRINTS" id="PR00252">
    <property type="entry name" value="NRIONCHANNEL"/>
</dbReference>
<dbReference type="SUPFAM" id="SSF90112">
    <property type="entry name" value="Neurotransmitter-gated ion-channel transmembrane pore"/>
    <property type="match status" value="1"/>
</dbReference>
<evidence type="ECO:0000256" key="5">
    <source>
        <dbReference type="RuleBase" id="RU000687"/>
    </source>
</evidence>
<evidence type="ECO:0000256" key="1">
    <source>
        <dbReference type="ARBA" id="ARBA00004141"/>
    </source>
</evidence>
<feature type="transmembrane region" description="Helical" evidence="5">
    <location>
        <begin position="159"/>
        <end position="179"/>
    </location>
</feature>
<feature type="domain" description="Neurotransmitter-gated ion-channel ligand-binding" evidence="6">
    <location>
        <begin position="2"/>
        <end position="126"/>
    </location>
</feature>
<keyword evidence="5" id="KW-0406">Ion transport</keyword>
<evidence type="ECO:0000313" key="9">
    <source>
        <dbReference type="Proteomes" id="UP001186944"/>
    </source>
</evidence>
<dbReference type="InterPro" id="IPR038050">
    <property type="entry name" value="Neuro_actylchol_rec"/>
</dbReference>
<dbReference type="GO" id="GO:0004888">
    <property type="term" value="F:transmembrane signaling receptor activity"/>
    <property type="evidence" value="ECO:0007669"/>
    <property type="project" value="InterPro"/>
</dbReference>
<keyword evidence="5" id="KW-0813">Transport</keyword>
<keyword evidence="9" id="KW-1185">Reference proteome</keyword>
<dbReference type="AlphaFoldDB" id="A0AA89C7Z4"/>
<reference evidence="8" key="1">
    <citation type="submission" date="2019-08" db="EMBL/GenBank/DDBJ databases">
        <title>The improved chromosome-level genome for the pearl oyster Pinctada fucata martensii using PacBio sequencing and Hi-C.</title>
        <authorList>
            <person name="Zheng Z."/>
        </authorList>
    </citation>
    <scope>NUCLEOTIDE SEQUENCE</scope>
    <source>
        <strain evidence="8">ZZ-2019</strain>
        <tissue evidence="8">Adductor muscle</tissue>
    </source>
</reference>
<protein>
    <submittedName>
        <fullName evidence="8">Uncharacterized protein</fullName>
    </submittedName>
</protein>
<evidence type="ECO:0000256" key="4">
    <source>
        <dbReference type="ARBA" id="ARBA00023136"/>
    </source>
</evidence>
<dbReference type="InterPro" id="IPR006202">
    <property type="entry name" value="Neur_chan_lig-bd"/>
</dbReference>
<dbReference type="CDD" id="cd18989">
    <property type="entry name" value="LGIC_ECD_cation"/>
    <property type="match status" value="1"/>
</dbReference>